<keyword evidence="2" id="KW-0812">Transmembrane</keyword>
<feature type="region of interest" description="Disordered" evidence="1">
    <location>
        <begin position="47"/>
        <end position="128"/>
    </location>
</feature>
<evidence type="ECO:0000313" key="4">
    <source>
        <dbReference type="Proteomes" id="UP001150266"/>
    </source>
</evidence>
<feature type="compositionally biased region" description="Polar residues" evidence="1">
    <location>
        <begin position="60"/>
        <end position="71"/>
    </location>
</feature>
<feature type="transmembrane region" description="Helical" evidence="2">
    <location>
        <begin position="432"/>
        <end position="451"/>
    </location>
</feature>
<keyword evidence="2" id="KW-0472">Membrane</keyword>
<evidence type="ECO:0000256" key="2">
    <source>
        <dbReference type="SAM" id="Phobius"/>
    </source>
</evidence>
<keyword evidence="2" id="KW-1133">Transmembrane helix</keyword>
<feature type="compositionally biased region" description="Polar residues" evidence="1">
    <location>
        <begin position="91"/>
        <end position="100"/>
    </location>
</feature>
<dbReference type="Proteomes" id="UP001150266">
    <property type="component" value="Unassembled WGS sequence"/>
</dbReference>
<feature type="compositionally biased region" description="Low complexity" evidence="1">
    <location>
        <begin position="285"/>
        <end position="314"/>
    </location>
</feature>
<accession>A0A9W9DJZ1</accession>
<evidence type="ECO:0000313" key="3">
    <source>
        <dbReference type="EMBL" id="KAJ4473126.1"/>
    </source>
</evidence>
<comment type="caution">
    <text evidence="3">The sequence shown here is derived from an EMBL/GenBank/DDBJ whole genome shotgun (WGS) entry which is preliminary data.</text>
</comment>
<gene>
    <name evidence="3" type="ORF">J3R30DRAFT_766218</name>
</gene>
<reference evidence="3" key="1">
    <citation type="submission" date="2022-08" db="EMBL/GenBank/DDBJ databases">
        <title>A Global Phylogenomic Analysis of the Shiitake Genus Lentinula.</title>
        <authorList>
            <consortium name="DOE Joint Genome Institute"/>
            <person name="Sierra-Patev S."/>
            <person name="Min B."/>
            <person name="Naranjo-Ortiz M."/>
            <person name="Looney B."/>
            <person name="Konkel Z."/>
            <person name="Slot J.C."/>
            <person name="Sakamoto Y."/>
            <person name="Steenwyk J.L."/>
            <person name="Rokas A."/>
            <person name="Carro J."/>
            <person name="Camarero S."/>
            <person name="Ferreira P."/>
            <person name="Molpeceres G."/>
            <person name="Ruiz-Duenas F.J."/>
            <person name="Serrano A."/>
            <person name="Henrissat B."/>
            <person name="Drula E."/>
            <person name="Hughes K.W."/>
            <person name="Mata J.L."/>
            <person name="Ishikawa N.K."/>
            <person name="Vargas-Isla R."/>
            <person name="Ushijima S."/>
            <person name="Smith C.A."/>
            <person name="Ahrendt S."/>
            <person name="Andreopoulos W."/>
            <person name="He G."/>
            <person name="Labutti K."/>
            <person name="Lipzen A."/>
            <person name="Ng V."/>
            <person name="Riley R."/>
            <person name="Sandor L."/>
            <person name="Barry K."/>
            <person name="Martinez A.T."/>
            <person name="Xiao Y."/>
            <person name="Gibbons J.G."/>
            <person name="Terashima K."/>
            <person name="Grigoriev I.V."/>
            <person name="Hibbett D.S."/>
        </authorList>
    </citation>
    <scope>NUCLEOTIDE SEQUENCE</scope>
    <source>
        <strain evidence="3">JLM2183</strain>
    </source>
</reference>
<dbReference type="AlphaFoldDB" id="A0A9W9DJZ1"/>
<keyword evidence="4" id="KW-1185">Reference proteome</keyword>
<feature type="region of interest" description="Disordered" evidence="1">
    <location>
        <begin position="396"/>
        <end position="415"/>
    </location>
</feature>
<dbReference type="OrthoDB" id="3066543at2759"/>
<dbReference type="EMBL" id="JAOTPV010000018">
    <property type="protein sequence ID" value="KAJ4473126.1"/>
    <property type="molecule type" value="Genomic_DNA"/>
</dbReference>
<protein>
    <submittedName>
        <fullName evidence="3">Uncharacterized protein</fullName>
    </submittedName>
</protein>
<proteinExistence type="predicted"/>
<evidence type="ECO:0000256" key="1">
    <source>
        <dbReference type="SAM" id="MobiDB-lite"/>
    </source>
</evidence>
<organism evidence="3 4">
    <name type="scientific">Lentinula aciculospora</name>
    <dbReference type="NCBI Taxonomy" id="153920"/>
    <lineage>
        <taxon>Eukaryota</taxon>
        <taxon>Fungi</taxon>
        <taxon>Dikarya</taxon>
        <taxon>Basidiomycota</taxon>
        <taxon>Agaricomycotina</taxon>
        <taxon>Agaricomycetes</taxon>
        <taxon>Agaricomycetidae</taxon>
        <taxon>Agaricales</taxon>
        <taxon>Marasmiineae</taxon>
        <taxon>Omphalotaceae</taxon>
        <taxon>Lentinula</taxon>
    </lineage>
</organism>
<feature type="region of interest" description="Disordered" evidence="1">
    <location>
        <begin position="266"/>
        <end position="314"/>
    </location>
</feature>
<name>A0A9W9DJZ1_9AGAR</name>
<sequence length="478" mass="51123">MSSSPPPASNSALYAYKLREDGYDVALLPPSPRSSTQITQLVAPKPNVPFAGFTLDPENTDSVDNRYSNTTYPPPANPKSPRNVDVDNEDNASLYSSPSAGSFHASLSSPPPPSLLPYTAPSRPSSAAEFLPRSNLNQQYLASPLGTFSGAVPESAGPYPTPLTPSSIPSYSIISAGTSSSNSLRKQTRFDSPLSIGTSLTRERVSSPPRMIRVPSEETRVLAHAQQQTKLNQSLQSGISARGSVVLYRLDEPKLNMMDVDVKALLPPNLPFGGSRRGGRNGPESSSMSRSLSSMDGAGSVRSTSSISRHSVMSGDSRIPLIRSNYDLDNRNGVGTSFGKGKGVHDLQLVAYAYQPDALLDGEEDDEDDDWLHDPRVSFYASPSPGVKRSTLAVHSSPGLGVGKGTPEPHIPKSKSGYVEDSMSLRGLGNYFTIWLLLVGLVALFIFYPVVTEAGRRDLADSIVNNPNINETGQATAR</sequence>